<dbReference type="Proteomes" id="UP001445076">
    <property type="component" value="Unassembled WGS sequence"/>
</dbReference>
<reference evidence="1 2" key="1">
    <citation type="journal article" date="2024" name="BMC Genomics">
        <title>Genome assembly of redclaw crayfish (Cherax quadricarinatus) provides insights into its immune adaptation and hypoxia tolerance.</title>
        <authorList>
            <person name="Liu Z."/>
            <person name="Zheng J."/>
            <person name="Li H."/>
            <person name="Fang K."/>
            <person name="Wang S."/>
            <person name="He J."/>
            <person name="Zhou D."/>
            <person name="Weng S."/>
            <person name="Chi M."/>
            <person name="Gu Z."/>
            <person name="He J."/>
            <person name="Li F."/>
            <person name="Wang M."/>
        </authorList>
    </citation>
    <scope>NUCLEOTIDE SEQUENCE [LARGE SCALE GENOMIC DNA]</scope>
    <source>
        <strain evidence="1">ZL_2023a</strain>
    </source>
</reference>
<keyword evidence="2" id="KW-1185">Reference proteome</keyword>
<protein>
    <submittedName>
        <fullName evidence="1">Uncharacterized protein</fullName>
    </submittedName>
</protein>
<sequence>MNRCMIFSGIKDSQMELLLESDEEDASLLEEMERQAAVQSVRSPSPEGLLQLKSVCPDSPKDYEIRDFSGIEGDPSEDFASRDMNKNGIIGGKLNVECPDSFVTATSDEEKLMDEQQERSKGEAHQKDFVEGLFQSLACTSTEATIDTIQTNNPLPLMEYTIDGIQILRLDISTNDLLLAKSAVAQKYQSRQIESTNNSTGPPQLKGLPALEAPAEERISSNTLPKDSQSLSSICADGHEEKSSRSVFKSQQYSCTKSLSGLQHKSKSEVKKTNSRKRKLEVIYKQKSGKNKFISPVIEKIPLLSNMNEYEVIHFHCTYCDFRCPFRKENVNDIVEHITPRERFHHLQKIPKRLNSFRENVKLSIMIAKNKSKAQVRFLSRIQCSKCGQQLPLDVARCDELALHYSWCRKLFRDDRFMSCPYCNEFIHRSSLKKHFSLKSKKQCTMYVASTLQLMSCMCKEYAEKHRPFCIVCNEKCWSYIGHRAELNPVCEACRINIISGNTTKLKNREMAACAICSHQCSKKFVTYWASELEALFIGEHCIKKLKDPITQEVIKLADATEANVRKLVEMAVVTDQLSKNLRIQTCSKSYAAMHLNGTNISNSKGFIISNCGKLKKNQTANHCDKILEKSESVTSVENCDLAVPNKAVNGRFIPILGSFRITNCDNPLPFAKLSAISDNTNTSDTVTFRPISKVDNQDIEQSGVPYSLLLANNSSKIVFRRCLPNITENVVSPNTVFKALDSFNETSKSVNKSVPNTDTVHYKENTKYVPEIAKMTSSTRCESEGNVLSNVSPNRLNLQSFWELSSKVVASKVITSSKPVASKVITNSSPVKYVVKLLKSSDVQQDTTKDEKNEGNANHIIIKTSSSNSVKKGCQVAPPRIAQVIKTSDDLFTNESNINDRLLSRAIMKPISTNIEDTEVVTLD</sequence>
<comment type="caution">
    <text evidence="1">The sequence shown here is derived from an EMBL/GenBank/DDBJ whole genome shotgun (WGS) entry which is preliminary data.</text>
</comment>
<dbReference type="EMBL" id="JARKIK010000003">
    <property type="protein sequence ID" value="KAK8753209.1"/>
    <property type="molecule type" value="Genomic_DNA"/>
</dbReference>
<evidence type="ECO:0000313" key="2">
    <source>
        <dbReference type="Proteomes" id="UP001445076"/>
    </source>
</evidence>
<proteinExistence type="predicted"/>
<organism evidence="1 2">
    <name type="scientific">Cherax quadricarinatus</name>
    <name type="common">Australian red claw crayfish</name>
    <dbReference type="NCBI Taxonomy" id="27406"/>
    <lineage>
        <taxon>Eukaryota</taxon>
        <taxon>Metazoa</taxon>
        <taxon>Ecdysozoa</taxon>
        <taxon>Arthropoda</taxon>
        <taxon>Crustacea</taxon>
        <taxon>Multicrustacea</taxon>
        <taxon>Malacostraca</taxon>
        <taxon>Eumalacostraca</taxon>
        <taxon>Eucarida</taxon>
        <taxon>Decapoda</taxon>
        <taxon>Pleocyemata</taxon>
        <taxon>Astacidea</taxon>
        <taxon>Parastacoidea</taxon>
        <taxon>Parastacidae</taxon>
        <taxon>Cherax</taxon>
    </lineage>
</organism>
<evidence type="ECO:0000313" key="1">
    <source>
        <dbReference type="EMBL" id="KAK8753209.1"/>
    </source>
</evidence>
<accession>A0AAW0YSY3</accession>
<name>A0AAW0YSY3_CHEQU</name>
<gene>
    <name evidence="1" type="ORF">OTU49_003280</name>
</gene>
<dbReference type="AlphaFoldDB" id="A0AAW0YSY3"/>